<sequence>MSAWQLPRQFAIVLRFCWKDRALVVTWRGCLIGQGSGLTCFRLVAFVGQVGFSLVVCFRKLVRNSSSFSSKSCVCGKT</sequence>
<accession>A0A3S0QDA6</accession>
<dbReference type="Proteomes" id="UP000268973">
    <property type="component" value="Unassembled WGS sequence"/>
</dbReference>
<reference evidence="1 2" key="1">
    <citation type="submission" date="2018-12" db="EMBL/GenBank/DDBJ databases">
        <title>Vibrio sp. isolated from China Sea.</title>
        <authorList>
            <person name="Li Y."/>
        </authorList>
    </citation>
    <scope>NUCLEOTIDE SEQUENCE [LARGE SCALE GENOMIC DNA]</scope>
    <source>
        <strain evidence="1 2">BEI207</strain>
    </source>
</reference>
<dbReference type="EMBL" id="RXZH01000004">
    <property type="protein sequence ID" value="RTZ15811.1"/>
    <property type="molecule type" value="Genomic_DNA"/>
</dbReference>
<comment type="caution">
    <text evidence="1">The sequence shown here is derived from an EMBL/GenBank/DDBJ whole genome shotgun (WGS) entry which is preliminary data.</text>
</comment>
<proteinExistence type="predicted"/>
<name>A0A3S0QDA6_9VIBR</name>
<organism evidence="1 2">
    <name type="scientific">Vibrio aquaticus</name>
    <dbReference type="NCBI Taxonomy" id="2496559"/>
    <lineage>
        <taxon>Bacteria</taxon>
        <taxon>Pseudomonadati</taxon>
        <taxon>Pseudomonadota</taxon>
        <taxon>Gammaproteobacteria</taxon>
        <taxon>Vibrionales</taxon>
        <taxon>Vibrionaceae</taxon>
        <taxon>Vibrio</taxon>
    </lineage>
</organism>
<evidence type="ECO:0000313" key="2">
    <source>
        <dbReference type="Proteomes" id="UP000268973"/>
    </source>
</evidence>
<evidence type="ECO:0000313" key="1">
    <source>
        <dbReference type="EMBL" id="RTZ15811.1"/>
    </source>
</evidence>
<gene>
    <name evidence="1" type="ORF">EJ063_10665</name>
</gene>
<dbReference type="AlphaFoldDB" id="A0A3S0QDA6"/>
<protein>
    <submittedName>
        <fullName evidence="1">Uncharacterized protein</fullName>
    </submittedName>
</protein>
<keyword evidence="2" id="KW-1185">Reference proteome</keyword>